<sequence>MHTTDDIQLEMEEPFTVQVNHPASTKKNTVCLRFRRLFTLDVLPNEKHYYPIFIVIISILHISIHLTTYINIEWKDQRFIYSLYDLWIYFIPCMRPTPYDIRMLTVNCTSSIQNVTCYYGDELKH</sequence>
<reference evidence="2" key="1">
    <citation type="submission" date="2021-02" db="EMBL/GenBank/DDBJ databases">
        <authorList>
            <person name="Nowell W R."/>
        </authorList>
    </citation>
    <scope>NUCLEOTIDE SEQUENCE</scope>
</reference>
<keyword evidence="1" id="KW-1133">Transmembrane helix</keyword>
<keyword evidence="1" id="KW-0812">Transmembrane</keyword>
<feature type="non-terminal residue" evidence="2">
    <location>
        <position position="125"/>
    </location>
</feature>
<evidence type="ECO:0000313" key="3">
    <source>
        <dbReference type="Proteomes" id="UP000663881"/>
    </source>
</evidence>
<protein>
    <submittedName>
        <fullName evidence="2">Uncharacterized protein</fullName>
    </submittedName>
</protein>
<dbReference type="Proteomes" id="UP000663881">
    <property type="component" value="Unassembled WGS sequence"/>
</dbReference>
<feature type="transmembrane region" description="Helical" evidence="1">
    <location>
        <begin position="49"/>
        <end position="72"/>
    </location>
</feature>
<keyword evidence="1" id="KW-0472">Membrane</keyword>
<dbReference type="AlphaFoldDB" id="A0A820IVC3"/>
<comment type="caution">
    <text evidence="2">The sequence shown here is derived from an EMBL/GenBank/DDBJ whole genome shotgun (WGS) entry which is preliminary data.</text>
</comment>
<evidence type="ECO:0000313" key="2">
    <source>
        <dbReference type="EMBL" id="CAF4317486.1"/>
    </source>
</evidence>
<evidence type="ECO:0000256" key="1">
    <source>
        <dbReference type="SAM" id="Phobius"/>
    </source>
</evidence>
<name>A0A820IVC3_9BILA</name>
<dbReference type="EMBL" id="CAJOAY010018113">
    <property type="protein sequence ID" value="CAF4317486.1"/>
    <property type="molecule type" value="Genomic_DNA"/>
</dbReference>
<accession>A0A820IVC3</accession>
<proteinExistence type="predicted"/>
<gene>
    <name evidence="2" type="ORF">OKA104_LOCUS47060</name>
</gene>
<organism evidence="2 3">
    <name type="scientific">Adineta steineri</name>
    <dbReference type="NCBI Taxonomy" id="433720"/>
    <lineage>
        <taxon>Eukaryota</taxon>
        <taxon>Metazoa</taxon>
        <taxon>Spiralia</taxon>
        <taxon>Gnathifera</taxon>
        <taxon>Rotifera</taxon>
        <taxon>Eurotatoria</taxon>
        <taxon>Bdelloidea</taxon>
        <taxon>Adinetida</taxon>
        <taxon>Adinetidae</taxon>
        <taxon>Adineta</taxon>
    </lineage>
</organism>